<dbReference type="Gene3D" id="3.10.350.10">
    <property type="entry name" value="LysM domain"/>
    <property type="match status" value="2"/>
</dbReference>
<evidence type="ECO:0000256" key="1">
    <source>
        <dbReference type="ARBA" id="ARBA00022729"/>
    </source>
</evidence>
<comment type="caution">
    <text evidence="5">The sequence shown here is derived from an EMBL/GenBank/DDBJ whole genome shotgun (WGS) entry which is preliminary data.</text>
</comment>
<dbReference type="Pfam" id="PF01476">
    <property type="entry name" value="LysM"/>
    <property type="match status" value="2"/>
</dbReference>
<evidence type="ECO:0000259" key="4">
    <source>
        <dbReference type="PROSITE" id="PS51782"/>
    </source>
</evidence>
<dbReference type="InterPro" id="IPR018392">
    <property type="entry name" value="LysM"/>
</dbReference>
<name>A0ABV8GV40_9BACI</name>
<dbReference type="CDD" id="cd22786">
    <property type="entry name" value="DPBB_YuiC-like"/>
    <property type="match status" value="1"/>
</dbReference>
<dbReference type="Proteomes" id="UP001595772">
    <property type="component" value="Unassembled WGS sequence"/>
</dbReference>
<protein>
    <submittedName>
        <fullName evidence="5">LysM peptidoglycan-binding domain-containing protein</fullName>
    </submittedName>
</protein>
<feature type="chain" id="PRO_5046320349" evidence="3">
    <location>
        <begin position="24"/>
        <end position="292"/>
    </location>
</feature>
<keyword evidence="1 3" id="KW-0732">Signal</keyword>
<feature type="domain" description="LysM" evidence="4">
    <location>
        <begin position="75"/>
        <end position="120"/>
    </location>
</feature>
<dbReference type="InterPro" id="IPR036908">
    <property type="entry name" value="RlpA-like_sf"/>
</dbReference>
<keyword evidence="6" id="KW-1185">Reference proteome</keyword>
<sequence length="292" mass="31633">MKKLVAAFIGLIMVSIAATSVSAAEYEIHKGDSLWKIANENNTTVETLMEINELKSSLIHPKQVLKLEEKETTAEFYIVQEGDTLSQIRSAHGDNVSVKELKEWNNLSSDLIITGQKLIVNDATEPEKVEEESSGQTANVESEEPEKEEVVEITTASSEEVSEAEVETAEVDAQQAEKEVEPKEQVTETKTEQQVNGRTFAVESTAYTAGCNGCSGITATGINLNNDPNAKVIAVDPNVIPLGTQVYVEGYGYAVAGDTGGAIKGNKIDVHLPTKSEAYSWGRRTVNITIVE</sequence>
<dbReference type="Gene3D" id="2.40.40.10">
    <property type="entry name" value="RlpA-like domain"/>
    <property type="match status" value="1"/>
</dbReference>
<proteinExistence type="predicted"/>
<dbReference type="EMBL" id="JBHSAO010000001">
    <property type="protein sequence ID" value="MFC4022419.1"/>
    <property type="molecule type" value="Genomic_DNA"/>
</dbReference>
<dbReference type="InterPro" id="IPR036779">
    <property type="entry name" value="LysM_dom_sf"/>
</dbReference>
<dbReference type="CDD" id="cd00118">
    <property type="entry name" value="LysM"/>
    <property type="match status" value="2"/>
</dbReference>
<dbReference type="RefSeq" id="WP_379494935.1">
    <property type="nucleotide sequence ID" value="NZ_JBHSAO010000001.1"/>
</dbReference>
<dbReference type="PANTHER" id="PTHR39160:SF6">
    <property type="entry name" value="CELL WALL-BINDING PROTEIN YOCH"/>
    <property type="match status" value="1"/>
</dbReference>
<feature type="signal peptide" evidence="3">
    <location>
        <begin position="1"/>
        <end position="23"/>
    </location>
</feature>
<dbReference type="SMART" id="SM00257">
    <property type="entry name" value="LysM"/>
    <property type="match status" value="2"/>
</dbReference>
<reference evidence="6" key="1">
    <citation type="journal article" date="2019" name="Int. J. Syst. Evol. Microbiol.">
        <title>The Global Catalogue of Microorganisms (GCM) 10K type strain sequencing project: providing services to taxonomists for standard genome sequencing and annotation.</title>
        <authorList>
            <consortium name="The Broad Institute Genomics Platform"/>
            <consortium name="The Broad Institute Genome Sequencing Center for Infectious Disease"/>
            <person name="Wu L."/>
            <person name="Ma J."/>
        </authorList>
    </citation>
    <scope>NUCLEOTIDE SEQUENCE [LARGE SCALE GENOMIC DNA]</scope>
    <source>
        <strain evidence="6">IBRC-M 10703</strain>
    </source>
</reference>
<organism evidence="5 6">
    <name type="scientific">Oceanobacillus longus</name>
    <dbReference type="NCBI Taxonomy" id="930120"/>
    <lineage>
        <taxon>Bacteria</taxon>
        <taxon>Bacillati</taxon>
        <taxon>Bacillota</taxon>
        <taxon>Bacilli</taxon>
        <taxon>Bacillales</taxon>
        <taxon>Bacillaceae</taxon>
        <taxon>Oceanobacillus</taxon>
    </lineage>
</organism>
<feature type="domain" description="LysM" evidence="4">
    <location>
        <begin position="24"/>
        <end position="67"/>
    </location>
</feature>
<evidence type="ECO:0000256" key="3">
    <source>
        <dbReference type="SAM" id="SignalP"/>
    </source>
</evidence>
<dbReference type="PROSITE" id="PS51782">
    <property type="entry name" value="LYSM"/>
    <property type="match status" value="2"/>
</dbReference>
<dbReference type="Pfam" id="PF06725">
    <property type="entry name" value="3D"/>
    <property type="match status" value="1"/>
</dbReference>
<evidence type="ECO:0000313" key="5">
    <source>
        <dbReference type="EMBL" id="MFC4022419.1"/>
    </source>
</evidence>
<dbReference type="SUPFAM" id="SSF50685">
    <property type="entry name" value="Barwin-like endoglucanases"/>
    <property type="match status" value="1"/>
</dbReference>
<dbReference type="PANTHER" id="PTHR39160">
    <property type="entry name" value="CELL WALL-BINDING PROTEIN YOCH"/>
    <property type="match status" value="1"/>
</dbReference>
<gene>
    <name evidence="5" type="ORF">ACFOUV_01145</name>
</gene>
<evidence type="ECO:0000313" key="6">
    <source>
        <dbReference type="Proteomes" id="UP001595772"/>
    </source>
</evidence>
<dbReference type="InterPro" id="IPR051933">
    <property type="entry name" value="Resuscitation_pf_RpfB"/>
</dbReference>
<feature type="region of interest" description="Disordered" evidence="2">
    <location>
        <begin position="124"/>
        <end position="149"/>
    </location>
</feature>
<evidence type="ECO:0000256" key="2">
    <source>
        <dbReference type="SAM" id="MobiDB-lite"/>
    </source>
</evidence>
<dbReference type="InterPro" id="IPR010611">
    <property type="entry name" value="3D_dom"/>
</dbReference>
<dbReference type="SUPFAM" id="SSF54106">
    <property type="entry name" value="LysM domain"/>
    <property type="match status" value="2"/>
</dbReference>
<accession>A0ABV8GV40</accession>